<feature type="region of interest" description="Disordered" evidence="7">
    <location>
        <begin position="1"/>
        <end position="34"/>
    </location>
</feature>
<dbReference type="SMART" id="SM00348">
    <property type="entry name" value="IRF"/>
    <property type="match status" value="1"/>
</dbReference>
<protein>
    <submittedName>
        <fullName evidence="9">Interferon regulatory factor 9</fullName>
    </submittedName>
</protein>
<evidence type="ECO:0000259" key="8">
    <source>
        <dbReference type="PROSITE" id="PS51507"/>
    </source>
</evidence>
<dbReference type="FunFam" id="1.10.10.10:FF:000041">
    <property type="entry name" value="Interferon regulatory factor 4"/>
    <property type="match status" value="1"/>
</dbReference>
<keyword evidence="3" id="KW-0238">DNA-binding</keyword>
<evidence type="ECO:0000256" key="6">
    <source>
        <dbReference type="ARBA" id="ARBA00023242"/>
    </source>
</evidence>
<evidence type="ECO:0000256" key="3">
    <source>
        <dbReference type="ARBA" id="ARBA00023125"/>
    </source>
</evidence>
<dbReference type="OMA" id="NFWEESC"/>
<dbReference type="GO" id="GO:0000981">
    <property type="term" value="F:DNA-binding transcription factor activity, RNA polymerase II-specific"/>
    <property type="evidence" value="ECO:0007669"/>
    <property type="project" value="TreeGrafter"/>
</dbReference>
<gene>
    <name evidence="9" type="primary">IRF9</name>
</gene>
<evidence type="ECO:0000256" key="4">
    <source>
        <dbReference type="ARBA" id="ARBA00023159"/>
    </source>
</evidence>
<feature type="compositionally biased region" description="Polar residues" evidence="7">
    <location>
        <begin position="206"/>
        <end position="230"/>
    </location>
</feature>
<dbReference type="InterPro" id="IPR019817">
    <property type="entry name" value="Interferon_reg_fac_CS"/>
</dbReference>
<evidence type="ECO:0000256" key="5">
    <source>
        <dbReference type="ARBA" id="ARBA00023163"/>
    </source>
</evidence>
<evidence type="ECO:0000313" key="9">
    <source>
        <dbReference type="Ensembl" id="ENSVKKP00000023702.1"/>
    </source>
</evidence>
<dbReference type="Pfam" id="PF00605">
    <property type="entry name" value="IRF"/>
    <property type="match status" value="1"/>
</dbReference>
<dbReference type="InterPro" id="IPR001346">
    <property type="entry name" value="Interferon_reg_fact_DNA-bd_dom"/>
</dbReference>
<evidence type="ECO:0000313" key="10">
    <source>
        <dbReference type="Proteomes" id="UP000694545"/>
    </source>
</evidence>
<accession>A0A8D2LK91</accession>
<keyword evidence="4" id="KW-0010">Activator</keyword>
<keyword evidence="6" id="KW-0539">Nucleus</keyword>
<dbReference type="GO" id="GO:0000978">
    <property type="term" value="F:RNA polymerase II cis-regulatory region sequence-specific DNA binding"/>
    <property type="evidence" value="ECO:0007669"/>
    <property type="project" value="TreeGrafter"/>
</dbReference>
<dbReference type="InterPro" id="IPR019471">
    <property type="entry name" value="Interferon_reg_factor-3"/>
</dbReference>
<reference evidence="9" key="2">
    <citation type="submission" date="2025-09" db="UniProtKB">
        <authorList>
            <consortium name="Ensembl"/>
        </authorList>
    </citation>
    <scope>IDENTIFICATION</scope>
</reference>
<dbReference type="GO" id="GO:0045944">
    <property type="term" value="P:positive regulation of transcription by RNA polymerase II"/>
    <property type="evidence" value="ECO:0007669"/>
    <property type="project" value="UniProtKB-ARBA"/>
</dbReference>
<dbReference type="InterPro" id="IPR008984">
    <property type="entry name" value="SMAD_FHA_dom_sf"/>
</dbReference>
<dbReference type="SUPFAM" id="SSF46785">
    <property type="entry name" value="Winged helix' DNA-binding domain"/>
    <property type="match status" value="1"/>
</dbReference>
<feature type="compositionally biased region" description="Polar residues" evidence="7">
    <location>
        <begin position="184"/>
        <end position="193"/>
    </location>
</feature>
<keyword evidence="10" id="KW-1185">Reference proteome</keyword>
<comment type="subcellular location">
    <subcellularLocation>
        <location evidence="1">Nucleus</location>
    </subcellularLocation>
</comment>
<sequence length="455" mass="51024">MGGASGRRCGRGGAAGSLPREEAPWRRRRAAGRRAFRMATAKRGMRSTRKLREWTVQQVESGNFPGLVWDDDAKTMFRIPWKHAGKQEFHHEEDAGFFKAWAIFKGKYKPGERLDPATWKTRVRCALSKSPEFEEMKHRSRLDIGEPYKVYRLVPFSEQRVVNQPKQQRRPKLKLEQSSEKTDANATSSSHSPGSLPVLKREESSGSETLASHIPNTFSTLNQNGESSPQPGEIAPDVTKSHLQSQLPEAITATTVGTGDSSVLLSIFYGGKLMLEVQLPEGEFLITSVVAPPGAPTNSMTRVVLPQPVFMEGSEKKETIDRLLKDLERGVMVASNQEGIFIQCRGRANILWWRTDKSQSHSKLEPNTYLKLFNARMFKSEMEQYQQGLVPQPEHQVTLCVTEGVEECEDLDKKFITIQMEQILAHRWLNPPLMVDMASCNIPSTASLSSADISA</sequence>
<feature type="compositionally biased region" description="Gly residues" evidence="7">
    <location>
        <begin position="1"/>
        <end position="15"/>
    </location>
</feature>
<dbReference type="InterPro" id="IPR017855">
    <property type="entry name" value="SMAD-like_dom_sf"/>
</dbReference>
<dbReference type="Gene3D" id="2.60.200.10">
    <property type="match status" value="1"/>
</dbReference>
<dbReference type="InterPro" id="IPR036388">
    <property type="entry name" value="WH-like_DNA-bd_sf"/>
</dbReference>
<dbReference type="Proteomes" id="UP000694545">
    <property type="component" value="Unplaced"/>
</dbReference>
<dbReference type="CDD" id="cd00103">
    <property type="entry name" value="IRF"/>
    <property type="match status" value="1"/>
</dbReference>
<dbReference type="PROSITE" id="PS51507">
    <property type="entry name" value="IRF_2"/>
    <property type="match status" value="1"/>
</dbReference>
<dbReference type="InterPro" id="IPR036390">
    <property type="entry name" value="WH_DNA-bd_sf"/>
</dbReference>
<dbReference type="GO" id="GO:0002376">
    <property type="term" value="P:immune system process"/>
    <property type="evidence" value="ECO:0007669"/>
    <property type="project" value="TreeGrafter"/>
</dbReference>
<dbReference type="Ensembl" id="ENSVKKT00000024285.1">
    <property type="protein sequence ID" value="ENSVKKP00000023702.1"/>
    <property type="gene ID" value="ENSVKKG00000015652.1"/>
</dbReference>
<feature type="region of interest" description="Disordered" evidence="7">
    <location>
        <begin position="161"/>
        <end position="243"/>
    </location>
</feature>
<dbReference type="PROSITE" id="PS00601">
    <property type="entry name" value="IRF_1"/>
    <property type="match status" value="1"/>
</dbReference>
<dbReference type="AlphaFoldDB" id="A0A8D2LK91"/>
<dbReference type="Gene3D" id="1.10.10.10">
    <property type="entry name" value="Winged helix-like DNA-binding domain superfamily/Winged helix DNA-binding domain"/>
    <property type="match status" value="1"/>
</dbReference>
<dbReference type="PANTHER" id="PTHR11949">
    <property type="entry name" value="INTERFERON REGULATORY FACTOR"/>
    <property type="match status" value="1"/>
</dbReference>
<dbReference type="PRINTS" id="PR00267">
    <property type="entry name" value="INTFRNREGFCT"/>
</dbReference>
<dbReference type="SMART" id="SM01243">
    <property type="entry name" value="IRF-3"/>
    <property type="match status" value="1"/>
</dbReference>
<dbReference type="GO" id="GO:0005634">
    <property type="term" value="C:nucleus"/>
    <property type="evidence" value="ECO:0007669"/>
    <property type="project" value="UniProtKB-SubCell"/>
</dbReference>
<feature type="domain" description="IRF tryptophan pentad repeat" evidence="8">
    <location>
        <begin position="48"/>
        <end position="155"/>
    </location>
</feature>
<evidence type="ECO:0000256" key="2">
    <source>
        <dbReference type="ARBA" id="ARBA00023015"/>
    </source>
</evidence>
<name>A0A8D2LK91_VARKO</name>
<reference evidence="9" key="1">
    <citation type="submission" date="2025-08" db="UniProtKB">
        <authorList>
            <consortium name="Ensembl"/>
        </authorList>
    </citation>
    <scope>IDENTIFICATION</scope>
</reference>
<proteinExistence type="predicted"/>
<evidence type="ECO:0000256" key="1">
    <source>
        <dbReference type="ARBA" id="ARBA00004123"/>
    </source>
</evidence>
<keyword evidence="5" id="KW-0804">Transcription</keyword>
<dbReference type="Pfam" id="PF10401">
    <property type="entry name" value="IRF-3"/>
    <property type="match status" value="1"/>
</dbReference>
<organism evidence="9 10">
    <name type="scientific">Varanus komodoensis</name>
    <name type="common">Komodo dragon</name>
    <dbReference type="NCBI Taxonomy" id="61221"/>
    <lineage>
        <taxon>Eukaryota</taxon>
        <taxon>Metazoa</taxon>
        <taxon>Chordata</taxon>
        <taxon>Craniata</taxon>
        <taxon>Vertebrata</taxon>
        <taxon>Euteleostomi</taxon>
        <taxon>Lepidosauria</taxon>
        <taxon>Squamata</taxon>
        <taxon>Bifurcata</taxon>
        <taxon>Unidentata</taxon>
        <taxon>Episquamata</taxon>
        <taxon>Toxicofera</taxon>
        <taxon>Anguimorpha</taxon>
        <taxon>Paleoanguimorpha</taxon>
        <taxon>Varanoidea</taxon>
        <taxon>Varanidae</taxon>
        <taxon>Varanus</taxon>
    </lineage>
</organism>
<keyword evidence="2" id="KW-0805">Transcription regulation</keyword>
<dbReference type="SUPFAM" id="SSF49879">
    <property type="entry name" value="SMAD/FHA domain"/>
    <property type="match status" value="1"/>
</dbReference>
<dbReference type="PANTHER" id="PTHR11949:SF26">
    <property type="entry name" value="INTERFERON REGULATORY FACTOR 9"/>
    <property type="match status" value="1"/>
</dbReference>
<evidence type="ECO:0000256" key="7">
    <source>
        <dbReference type="SAM" id="MobiDB-lite"/>
    </source>
</evidence>
<feature type="compositionally biased region" description="Basic and acidic residues" evidence="7">
    <location>
        <begin position="173"/>
        <end position="183"/>
    </location>
</feature>